<keyword evidence="2" id="KW-1185">Reference proteome</keyword>
<dbReference type="Proteomes" id="UP000020467">
    <property type="component" value="Unassembled WGS sequence"/>
</dbReference>
<evidence type="ECO:0000313" key="2">
    <source>
        <dbReference type="Proteomes" id="UP000020467"/>
    </source>
</evidence>
<dbReference type="KEGG" id="cfj:CFIO01_04922"/>
<proteinExistence type="predicted"/>
<dbReference type="eggNOG" id="ENOG502R2DS">
    <property type="taxonomic scope" value="Eukaryota"/>
</dbReference>
<reference evidence="1 2" key="1">
    <citation type="submission" date="2014-02" db="EMBL/GenBank/DDBJ databases">
        <title>The genome sequence of Colletotrichum fioriniae PJ7.</title>
        <authorList>
            <person name="Baroncelli R."/>
            <person name="Thon M.R."/>
        </authorList>
    </citation>
    <scope>NUCLEOTIDE SEQUENCE [LARGE SCALE GENOMIC DNA]</scope>
    <source>
        <strain evidence="1 2">PJ7</strain>
    </source>
</reference>
<protein>
    <submittedName>
        <fullName evidence="1">Uncharacterized protein</fullName>
    </submittedName>
</protein>
<name>A0A010QV38_9PEZI</name>
<organism evidence="1 2">
    <name type="scientific">Colletotrichum fioriniae PJ7</name>
    <dbReference type="NCBI Taxonomy" id="1445577"/>
    <lineage>
        <taxon>Eukaryota</taxon>
        <taxon>Fungi</taxon>
        <taxon>Dikarya</taxon>
        <taxon>Ascomycota</taxon>
        <taxon>Pezizomycotina</taxon>
        <taxon>Sordariomycetes</taxon>
        <taxon>Hypocreomycetidae</taxon>
        <taxon>Glomerellales</taxon>
        <taxon>Glomerellaceae</taxon>
        <taxon>Colletotrichum</taxon>
        <taxon>Colletotrichum acutatum species complex</taxon>
    </lineage>
</organism>
<dbReference type="OrthoDB" id="4500473at2759"/>
<gene>
    <name evidence="1" type="ORF">CFIO01_04922</name>
</gene>
<comment type="caution">
    <text evidence="1">The sequence shown here is derived from an EMBL/GenBank/DDBJ whole genome shotgun (WGS) entry which is preliminary data.</text>
</comment>
<sequence length="273" mass="29776">MTKYYFHAPNFDSNPESDSAPQLGSILANFNDFDPILNKNNVQYIPESSRNMSTCHNFTDTDNRATEAGVGLSATAAEGLLGAADIIYAFLSNKKVVYECETLKTTEFSPDTDFIRDSIMASLNVQEFIDSSVFGNKKVYMVTGLKIATGFSSSTTTGTQHRPCLKISGSGAALGVPVEGGPSINFAISRDRITGIGKTANKIIFAYKVVCIKMKSDGEIDYSYKRGGKYSVDDRNDEDQAAPAEWEVDDVDESWLGGLDYDIIQVDQVDQVA</sequence>
<dbReference type="EMBL" id="JARH01000213">
    <property type="protein sequence ID" value="EXF84062.1"/>
    <property type="molecule type" value="Genomic_DNA"/>
</dbReference>
<accession>A0A010QV38</accession>
<dbReference type="HOGENOM" id="CLU_088641_0_0_1"/>
<evidence type="ECO:0000313" key="1">
    <source>
        <dbReference type="EMBL" id="EXF84062.1"/>
    </source>
</evidence>
<dbReference type="AlphaFoldDB" id="A0A010QV38"/>